<dbReference type="AlphaFoldDB" id="A0AAN6WLE1"/>
<feature type="compositionally biased region" description="Acidic residues" evidence="1">
    <location>
        <begin position="663"/>
        <end position="698"/>
    </location>
</feature>
<feature type="compositionally biased region" description="Basic residues" evidence="1">
    <location>
        <begin position="62"/>
        <end position="83"/>
    </location>
</feature>
<organism evidence="3 4">
    <name type="scientific">Podospora australis</name>
    <dbReference type="NCBI Taxonomy" id="1536484"/>
    <lineage>
        <taxon>Eukaryota</taxon>
        <taxon>Fungi</taxon>
        <taxon>Dikarya</taxon>
        <taxon>Ascomycota</taxon>
        <taxon>Pezizomycotina</taxon>
        <taxon>Sordariomycetes</taxon>
        <taxon>Sordariomycetidae</taxon>
        <taxon>Sordariales</taxon>
        <taxon>Podosporaceae</taxon>
        <taxon>Podospora</taxon>
    </lineage>
</organism>
<feature type="compositionally biased region" description="Acidic residues" evidence="1">
    <location>
        <begin position="1"/>
        <end position="18"/>
    </location>
</feature>
<feature type="region of interest" description="Disordered" evidence="1">
    <location>
        <begin position="59"/>
        <end position="83"/>
    </location>
</feature>
<reference evidence="3" key="2">
    <citation type="submission" date="2023-05" db="EMBL/GenBank/DDBJ databases">
        <authorList>
            <consortium name="Lawrence Berkeley National Laboratory"/>
            <person name="Steindorff A."/>
            <person name="Hensen N."/>
            <person name="Bonometti L."/>
            <person name="Westerberg I."/>
            <person name="Brannstrom I.O."/>
            <person name="Guillou S."/>
            <person name="Cros-Aarteil S."/>
            <person name="Calhoun S."/>
            <person name="Haridas S."/>
            <person name="Kuo A."/>
            <person name="Mondo S."/>
            <person name="Pangilinan J."/>
            <person name="Riley R."/>
            <person name="Labutti K."/>
            <person name="Andreopoulos B."/>
            <person name="Lipzen A."/>
            <person name="Chen C."/>
            <person name="Yanf M."/>
            <person name="Daum C."/>
            <person name="Ng V."/>
            <person name="Clum A."/>
            <person name="Ohm R."/>
            <person name="Martin F."/>
            <person name="Silar P."/>
            <person name="Natvig D."/>
            <person name="Lalanne C."/>
            <person name="Gautier V."/>
            <person name="Ament-Velasquez S.L."/>
            <person name="Kruys A."/>
            <person name="Hutchinson M.I."/>
            <person name="Powell A.J."/>
            <person name="Barry K."/>
            <person name="Miller A.N."/>
            <person name="Grigoriev I.V."/>
            <person name="Debuchy R."/>
            <person name="Gladieux P."/>
            <person name="Thoren M.H."/>
            <person name="Johannesson H."/>
        </authorList>
    </citation>
    <scope>NUCLEOTIDE SEQUENCE</scope>
    <source>
        <strain evidence="3">PSN309</strain>
    </source>
</reference>
<evidence type="ECO:0000256" key="1">
    <source>
        <dbReference type="SAM" id="MobiDB-lite"/>
    </source>
</evidence>
<feature type="domain" description="2EXR" evidence="2">
    <location>
        <begin position="85"/>
        <end position="181"/>
    </location>
</feature>
<feature type="compositionally biased region" description="Acidic residues" evidence="1">
    <location>
        <begin position="400"/>
        <end position="412"/>
    </location>
</feature>
<dbReference type="EMBL" id="MU864510">
    <property type="protein sequence ID" value="KAK4184004.1"/>
    <property type="molecule type" value="Genomic_DNA"/>
</dbReference>
<evidence type="ECO:0000259" key="2">
    <source>
        <dbReference type="Pfam" id="PF20150"/>
    </source>
</evidence>
<feature type="compositionally biased region" description="Acidic residues" evidence="1">
    <location>
        <begin position="550"/>
        <end position="568"/>
    </location>
</feature>
<proteinExistence type="predicted"/>
<feature type="compositionally biased region" description="Acidic residues" evidence="1">
    <location>
        <begin position="610"/>
        <end position="619"/>
    </location>
</feature>
<dbReference type="Proteomes" id="UP001302126">
    <property type="component" value="Unassembled WGS sequence"/>
</dbReference>
<protein>
    <recommendedName>
        <fullName evidence="2">2EXR domain-containing protein</fullName>
    </recommendedName>
</protein>
<dbReference type="Pfam" id="PF20150">
    <property type="entry name" value="2EXR"/>
    <property type="match status" value="1"/>
</dbReference>
<feature type="region of interest" description="Disordered" evidence="1">
    <location>
        <begin position="1"/>
        <end position="26"/>
    </location>
</feature>
<reference evidence="3" key="1">
    <citation type="journal article" date="2023" name="Mol. Phylogenet. Evol.">
        <title>Genome-scale phylogeny and comparative genomics of the fungal order Sordariales.</title>
        <authorList>
            <person name="Hensen N."/>
            <person name="Bonometti L."/>
            <person name="Westerberg I."/>
            <person name="Brannstrom I.O."/>
            <person name="Guillou S."/>
            <person name="Cros-Aarteil S."/>
            <person name="Calhoun S."/>
            <person name="Haridas S."/>
            <person name="Kuo A."/>
            <person name="Mondo S."/>
            <person name="Pangilinan J."/>
            <person name="Riley R."/>
            <person name="LaButti K."/>
            <person name="Andreopoulos B."/>
            <person name="Lipzen A."/>
            <person name="Chen C."/>
            <person name="Yan M."/>
            <person name="Daum C."/>
            <person name="Ng V."/>
            <person name="Clum A."/>
            <person name="Steindorff A."/>
            <person name="Ohm R.A."/>
            <person name="Martin F."/>
            <person name="Silar P."/>
            <person name="Natvig D.O."/>
            <person name="Lalanne C."/>
            <person name="Gautier V."/>
            <person name="Ament-Velasquez S.L."/>
            <person name="Kruys A."/>
            <person name="Hutchinson M.I."/>
            <person name="Powell A.J."/>
            <person name="Barry K."/>
            <person name="Miller A.N."/>
            <person name="Grigoriev I.V."/>
            <person name="Debuchy R."/>
            <person name="Gladieux P."/>
            <person name="Hiltunen Thoren M."/>
            <person name="Johannesson H."/>
        </authorList>
    </citation>
    <scope>NUCLEOTIDE SEQUENCE</scope>
    <source>
        <strain evidence="3">PSN309</strain>
    </source>
</reference>
<gene>
    <name evidence="3" type="ORF">QBC35DRAFT_392621</name>
</gene>
<dbReference type="InterPro" id="IPR045518">
    <property type="entry name" value="2EXR"/>
</dbReference>
<name>A0AAN6WLE1_9PEZI</name>
<keyword evidence="4" id="KW-1185">Reference proteome</keyword>
<comment type="caution">
    <text evidence="3">The sequence shown here is derived from an EMBL/GenBank/DDBJ whole genome shotgun (WGS) entry which is preliminary data.</text>
</comment>
<feature type="compositionally biased region" description="Acidic residues" evidence="1">
    <location>
        <begin position="462"/>
        <end position="475"/>
    </location>
</feature>
<feature type="compositionally biased region" description="Low complexity" evidence="1">
    <location>
        <begin position="387"/>
        <end position="399"/>
    </location>
</feature>
<feature type="compositionally biased region" description="Basic and acidic residues" evidence="1">
    <location>
        <begin position="433"/>
        <end position="448"/>
    </location>
</feature>
<feature type="compositionally biased region" description="Basic and acidic residues" evidence="1">
    <location>
        <begin position="374"/>
        <end position="386"/>
    </location>
</feature>
<evidence type="ECO:0000313" key="3">
    <source>
        <dbReference type="EMBL" id="KAK4184004.1"/>
    </source>
</evidence>
<evidence type="ECO:0000313" key="4">
    <source>
        <dbReference type="Proteomes" id="UP001302126"/>
    </source>
</evidence>
<feature type="compositionally biased region" description="Basic residues" evidence="1">
    <location>
        <begin position="507"/>
        <end position="517"/>
    </location>
</feature>
<feature type="compositionally biased region" description="Acidic residues" evidence="1">
    <location>
        <begin position="491"/>
        <end position="500"/>
    </location>
</feature>
<feature type="region of interest" description="Disordered" evidence="1">
    <location>
        <begin position="366"/>
        <end position="715"/>
    </location>
</feature>
<accession>A0AAN6WLE1</accession>
<sequence length="715" mass="81747">MAEDDDEDDDDSDSDAELDNLRLDRPADADWEAERAEIGRVWDELNEENWDDTEFEELRGYFPKRQHPRPNRPPRPKRNKKIHPFPQFNRLPLELRERIWDMFAPDLTLKSRFYEFRFIANADGLHQEAWENHALAQQTEAARIVLAVHKESRNHALRALPDELRFRAGRASIRFHSGRDLVHFEGLTSFFTYHHQHLSPMPGFTDVIRNLAFASRIVRILNGELKTNFVSTFTNLEHAYFLVDYSVVKPKDLFWCCDQRANHYHLDTYEESEGVGEDDEYRWVWPDLVTETGKDFAQSSIDVFAVGTNTDWDDEIFQQEEAEDGSAPAGYAEAAWKRYGIEIWPLIQFPSVHGEKGFQMLQQWKEDGETDPSWTRDEPDSEDHSDASSSHYASSGIDDGPLEEVDSDDSSDDLNVVEGDGNSSDEGSEDGSDGVRRSKRRVEGHSGDEGGENSFAGLSSPVEEDSATADEDDDDVPARATKRQRSRIPDSDDEDEEDGDSGASASRQKKKANRRPINRVISSDAEESGKSEDEEEKPQRPRKRSRAISDLDDDDDDDDDSDDIIDDEEARRLVKRARRDSTVLLVRPGDNSEEEELKMRVNRGLRAVDSDSDDSEEQNENGNKRSLSLAEKLAINRERYPIPPSDDDDDGEDDDDFVHREPDDEDIEVKEGDDYDVENYGAFEDDEEGMDDFDDGREGDEGYMLPQDGDDEEAY</sequence>
<feature type="compositionally biased region" description="Acidic residues" evidence="1">
    <location>
        <begin position="645"/>
        <end position="656"/>
    </location>
</feature>